<name>K5DHG7_RHOBT</name>
<dbReference type="EMBL" id="AMCW01000066">
    <property type="protein sequence ID" value="EKK02249.1"/>
    <property type="molecule type" value="Genomic_DNA"/>
</dbReference>
<dbReference type="PROSITE" id="PS51257">
    <property type="entry name" value="PROKAR_LIPOPROTEIN"/>
    <property type="match status" value="1"/>
</dbReference>
<dbReference type="PATRIC" id="fig|993517.3.peg.2634"/>
<dbReference type="AlphaFoldDB" id="K5DHG7"/>
<dbReference type="Pfam" id="PF14099">
    <property type="entry name" value="Polysacc_lyase"/>
    <property type="match status" value="1"/>
</dbReference>
<sequence>MTRLSLIWLILAAAFGCDKPGDRNEELTYLREILPAELLDFSHLDLPSRDNIAKIKTADGAHLGLRIYPGQPKTHGGIRAEVSLDYPFQTEDTVRYTWKFRLPEDFESDVPQNRWWVIGQWHDQPDRTKDETWETQPSYSPPISIGIAEIENRLAIGLSYGTTLGNHKQAVSDPIPIQRGDWYTAQADIRWSQTENGSIELSLVEIPESATLMKGPNMNNAYQHYLKVGMYRHPGIQSENWIHIDQINVTHLTTSKPAKR</sequence>
<dbReference type="Gene3D" id="2.60.120.200">
    <property type="match status" value="1"/>
</dbReference>
<dbReference type="Proteomes" id="UP000007993">
    <property type="component" value="Unassembled WGS sequence"/>
</dbReference>
<accession>K5DHG7</accession>
<dbReference type="RefSeq" id="WP_007332189.1">
    <property type="nucleotide sequence ID" value="NZ_AMCW01000066.1"/>
</dbReference>
<gene>
    <name evidence="1" type="ORF">RBSH_02433</name>
</gene>
<comment type="caution">
    <text evidence="1">The sequence shown here is derived from an EMBL/GenBank/DDBJ whole genome shotgun (WGS) entry which is preliminary data.</text>
</comment>
<reference evidence="1 2" key="1">
    <citation type="journal article" date="2013" name="Mar. Genomics">
        <title>Expression of sulfatases in Rhodopirellula baltica and the diversity of sulfatases in the genus Rhodopirellula.</title>
        <authorList>
            <person name="Wegner C.E."/>
            <person name="Richter-Heitmann T."/>
            <person name="Klindworth A."/>
            <person name="Klockow C."/>
            <person name="Richter M."/>
            <person name="Achstetter T."/>
            <person name="Glockner F.O."/>
            <person name="Harder J."/>
        </authorList>
    </citation>
    <scope>NUCLEOTIDE SEQUENCE [LARGE SCALE GENOMIC DNA]</scope>
    <source>
        <strain evidence="1 2">SH28</strain>
    </source>
</reference>
<organism evidence="1 2">
    <name type="scientific">Rhodopirellula baltica SH28</name>
    <dbReference type="NCBI Taxonomy" id="993517"/>
    <lineage>
        <taxon>Bacteria</taxon>
        <taxon>Pseudomonadati</taxon>
        <taxon>Planctomycetota</taxon>
        <taxon>Planctomycetia</taxon>
        <taxon>Pirellulales</taxon>
        <taxon>Pirellulaceae</taxon>
        <taxon>Rhodopirellula</taxon>
    </lineage>
</organism>
<protein>
    <submittedName>
        <fullName evidence="1">Uncharacterized protein</fullName>
    </submittedName>
</protein>
<evidence type="ECO:0000313" key="2">
    <source>
        <dbReference type="Proteomes" id="UP000007993"/>
    </source>
</evidence>
<proteinExistence type="predicted"/>
<evidence type="ECO:0000313" key="1">
    <source>
        <dbReference type="EMBL" id="EKK02249.1"/>
    </source>
</evidence>
<dbReference type="InterPro" id="IPR025975">
    <property type="entry name" value="Polysacc_lyase"/>
</dbReference>